<keyword evidence="2" id="KW-0456">Lyase</keyword>
<dbReference type="AlphaFoldDB" id="A0A916TCH6"/>
<dbReference type="InterPro" id="IPR036568">
    <property type="entry name" value="GGCT-like_sf"/>
</dbReference>
<dbReference type="InterPro" id="IPR013024">
    <property type="entry name" value="GGCT-like"/>
</dbReference>
<evidence type="ECO:0000256" key="1">
    <source>
        <dbReference type="ARBA" id="ARBA00012344"/>
    </source>
</evidence>
<organism evidence="3 4">
    <name type="scientific">Roseibium aquae</name>
    <dbReference type="NCBI Taxonomy" id="1323746"/>
    <lineage>
        <taxon>Bacteria</taxon>
        <taxon>Pseudomonadati</taxon>
        <taxon>Pseudomonadota</taxon>
        <taxon>Alphaproteobacteria</taxon>
        <taxon>Hyphomicrobiales</taxon>
        <taxon>Stappiaceae</taxon>
        <taxon>Roseibium</taxon>
    </lineage>
</organism>
<dbReference type="Proteomes" id="UP000605148">
    <property type="component" value="Unassembled WGS sequence"/>
</dbReference>
<reference evidence="3" key="1">
    <citation type="journal article" date="2014" name="Int. J. Syst. Evol. Microbiol.">
        <title>Complete genome sequence of Corynebacterium casei LMG S-19264T (=DSM 44701T), isolated from a smear-ripened cheese.</title>
        <authorList>
            <consortium name="US DOE Joint Genome Institute (JGI-PGF)"/>
            <person name="Walter F."/>
            <person name="Albersmeier A."/>
            <person name="Kalinowski J."/>
            <person name="Ruckert C."/>
        </authorList>
    </citation>
    <scope>NUCLEOTIDE SEQUENCE</scope>
    <source>
        <strain evidence="3">CGMCC 1.12426</strain>
    </source>
</reference>
<name>A0A916TCH6_9HYPH</name>
<dbReference type="EC" id="4.3.2.7" evidence="1"/>
<dbReference type="EMBL" id="BMFA01000002">
    <property type="protein sequence ID" value="GGB39716.1"/>
    <property type="molecule type" value="Genomic_DNA"/>
</dbReference>
<keyword evidence="4" id="KW-1185">Reference proteome</keyword>
<dbReference type="GO" id="GO:0061928">
    <property type="term" value="F:glutathione specific gamma-glutamylcyclotransferase activity"/>
    <property type="evidence" value="ECO:0007669"/>
    <property type="project" value="UniProtKB-EC"/>
</dbReference>
<evidence type="ECO:0000313" key="3">
    <source>
        <dbReference type="EMBL" id="GGB39716.1"/>
    </source>
</evidence>
<gene>
    <name evidence="3" type="ORF">GCM10011316_09660</name>
</gene>
<evidence type="ECO:0000313" key="4">
    <source>
        <dbReference type="Proteomes" id="UP000605148"/>
    </source>
</evidence>
<dbReference type="PANTHER" id="PTHR12192">
    <property type="entry name" value="CATION TRANSPORT PROTEIN CHAC-RELATED"/>
    <property type="match status" value="1"/>
</dbReference>
<dbReference type="CDD" id="cd06661">
    <property type="entry name" value="GGCT_like"/>
    <property type="match status" value="1"/>
</dbReference>
<protein>
    <recommendedName>
        <fullName evidence="1">glutathione-specific gamma-glutamylcyclotransferase</fullName>
        <ecNumber evidence="1">4.3.2.7</ecNumber>
    </recommendedName>
</protein>
<sequence length="177" mass="20223">MMSDFWVFGYGSLMWNPGFQHMHALPGVLHGAHRSLCVYSWVHRGTQERPGLVFGLDRGGACRGMAYHVHQTNRDETIAYLRAREQVTMVYLERWRTIRLSDGRTVPALTYMVDRTHPQYAGSLPREKQLEIVRGAQGQSGQNPDYVLNTAAHLAELGIKDRTVTWLADKLRLDCVR</sequence>
<evidence type="ECO:0000256" key="2">
    <source>
        <dbReference type="ARBA" id="ARBA00023239"/>
    </source>
</evidence>
<accession>A0A916TCH6</accession>
<reference evidence="3" key="2">
    <citation type="submission" date="2020-09" db="EMBL/GenBank/DDBJ databases">
        <authorList>
            <person name="Sun Q."/>
            <person name="Zhou Y."/>
        </authorList>
    </citation>
    <scope>NUCLEOTIDE SEQUENCE</scope>
    <source>
        <strain evidence="3">CGMCC 1.12426</strain>
    </source>
</reference>
<dbReference type="PANTHER" id="PTHR12192:SF2">
    <property type="entry name" value="GLUTATHIONE-SPECIFIC GAMMA-GLUTAMYLCYCLOTRANSFERASE 2"/>
    <property type="match status" value="1"/>
</dbReference>
<dbReference type="SUPFAM" id="SSF110857">
    <property type="entry name" value="Gamma-glutamyl cyclotransferase-like"/>
    <property type="match status" value="1"/>
</dbReference>
<proteinExistence type="predicted"/>
<dbReference type="Pfam" id="PF04752">
    <property type="entry name" value="ChaC"/>
    <property type="match status" value="1"/>
</dbReference>
<dbReference type="GO" id="GO:0005737">
    <property type="term" value="C:cytoplasm"/>
    <property type="evidence" value="ECO:0007669"/>
    <property type="project" value="TreeGrafter"/>
</dbReference>
<dbReference type="InterPro" id="IPR006840">
    <property type="entry name" value="ChaC"/>
</dbReference>
<comment type="caution">
    <text evidence="3">The sequence shown here is derived from an EMBL/GenBank/DDBJ whole genome shotgun (WGS) entry which is preliminary data.</text>
</comment>
<dbReference type="GO" id="GO:0006751">
    <property type="term" value="P:glutathione catabolic process"/>
    <property type="evidence" value="ECO:0007669"/>
    <property type="project" value="InterPro"/>
</dbReference>
<dbReference type="Gene3D" id="3.10.490.10">
    <property type="entry name" value="Gamma-glutamyl cyclotransferase-like"/>
    <property type="match status" value="1"/>
</dbReference>